<comment type="caution">
    <text evidence="5">The sequence shown here is derived from an EMBL/GenBank/DDBJ whole genome shotgun (WGS) entry which is preliminary data.</text>
</comment>
<dbReference type="InterPro" id="IPR033132">
    <property type="entry name" value="GH_1_N_CS"/>
</dbReference>
<keyword evidence="6" id="KW-1185">Reference proteome</keyword>
<accession>A0A318KSV4</accession>
<dbReference type="Proteomes" id="UP000247612">
    <property type="component" value="Unassembled WGS sequence"/>
</dbReference>
<dbReference type="PRINTS" id="PR00131">
    <property type="entry name" value="GLHYDRLASE1"/>
</dbReference>
<dbReference type="GO" id="GO:0016052">
    <property type="term" value="P:carbohydrate catabolic process"/>
    <property type="evidence" value="ECO:0007669"/>
    <property type="project" value="TreeGrafter"/>
</dbReference>
<evidence type="ECO:0000313" key="5">
    <source>
        <dbReference type="EMBL" id="PXX80901.1"/>
    </source>
</evidence>
<proteinExistence type="inferred from homology"/>
<evidence type="ECO:0000256" key="3">
    <source>
        <dbReference type="ARBA" id="ARBA00023295"/>
    </source>
</evidence>
<dbReference type="Gene3D" id="3.20.20.80">
    <property type="entry name" value="Glycosidases"/>
    <property type="match status" value="1"/>
</dbReference>
<dbReference type="FunFam" id="3.20.20.80:FF:000004">
    <property type="entry name" value="Beta-glucosidase 6-phospho-beta-glucosidase"/>
    <property type="match status" value="1"/>
</dbReference>
<dbReference type="PANTHER" id="PTHR10353:SF122">
    <property type="entry name" value="6-PHOSPHO-BETA-GLUCOSIDASE ASCB-RELATED"/>
    <property type="match status" value="1"/>
</dbReference>
<evidence type="ECO:0000313" key="6">
    <source>
        <dbReference type="Proteomes" id="UP000247612"/>
    </source>
</evidence>
<dbReference type="PANTHER" id="PTHR10353">
    <property type="entry name" value="GLYCOSYL HYDROLASE"/>
    <property type="match status" value="1"/>
</dbReference>
<comment type="similarity">
    <text evidence="1 4">Belongs to the glycosyl hydrolase 1 family.</text>
</comment>
<keyword evidence="2" id="KW-0378">Hydrolase</keyword>
<protein>
    <submittedName>
        <fullName evidence="5">6-phospho-beta-glucosidase</fullName>
    </submittedName>
</protein>
<dbReference type="Pfam" id="PF00232">
    <property type="entry name" value="Glyco_hydro_1"/>
    <property type="match status" value="1"/>
</dbReference>
<sequence>MKQAAQGFPKDFLWGGAIAANQAEGAFLEGGKGWCVADILKVQDKGDLKKKSNKETTIKDIEFALQDQNGYYPKRYGIDFYHTYKEDLKLLAETGMKTFRTSINWARIYPNGDDEMPNEEGLQFYEDLIDEIIKNGMEPLITLSHYEMPLHLAVEYNGWYNRKTIDFFVKYCETCFRRYKDKVKYWILVNQINLIHHESFNHLGIPADRVENLLEAKYQGIHNECTACAIATKIGHEINPDFQLGMMVYDGLSEPLTCKPEDVLANMLRNQREYFFSDLLLRGTYPGYMIRFFNDHHLNIDIRPEDEQVLRENTADFLAISYYYTICASAESTNIDDINDDGALMNPHIDASEWGWGIDPLGLRTVLNTYYDRYQKPIIIAENGYGTFDTISEDGKIHDEKRISYLRQHVEQMKEAIKDGVEVIGYYPWGPIDIVSCSSSEMSKRYGFIYVDQDDYGQGSKKRMKKDSFYWYQRVIASNGEEL</sequence>
<evidence type="ECO:0000256" key="4">
    <source>
        <dbReference type="RuleBase" id="RU003690"/>
    </source>
</evidence>
<evidence type="ECO:0000256" key="2">
    <source>
        <dbReference type="ARBA" id="ARBA00022801"/>
    </source>
</evidence>
<dbReference type="OrthoDB" id="2339329at2"/>
<keyword evidence="3" id="KW-0326">Glycosidase</keyword>
<dbReference type="RefSeq" id="WP_022938830.1">
    <property type="nucleotide sequence ID" value="NZ_CABKRQ010000006.1"/>
</dbReference>
<dbReference type="InterPro" id="IPR001360">
    <property type="entry name" value="Glyco_hydro_1"/>
</dbReference>
<dbReference type="GO" id="GO:0005829">
    <property type="term" value="C:cytosol"/>
    <property type="evidence" value="ECO:0007669"/>
    <property type="project" value="TreeGrafter"/>
</dbReference>
<dbReference type="SUPFAM" id="SSF51445">
    <property type="entry name" value="(Trans)glycosidases"/>
    <property type="match status" value="1"/>
</dbReference>
<dbReference type="STRING" id="1034346.GCA_000313565_02543"/>
<dbReference type="InterPro" id="IPR017853">
    <property type="entry name" value="GH"/>
</dbReference>
<dbReference type="EMBL" id="QJKH01000002">
    <property type="protein sequence ID" value="PXX80901.1"/>
    <property type="molecule type" value="Genomic_DNA"/>
</dbReference>
<gene>
    <name evidence="5" type="ORF">DES51_10219</name>
</gene>
<organism evidence="5 6">
    <name type="scientific">Dielma fastidiosa</name>
    <dbReference type="NCBI Taxonomy" id="1034346"/>
    <lineage>
        <taxon>Bacteria</taxon>
        <taxon>Bacillati</taxon>
        <taxon>Bacillota</taxon>
        <taxon>Erysipelotrichia</taxon>
        <taxon>Erysipelotrichales</taxon>
        <taxon>Erysipelotrichaceae</taxon>
        <taxon>Dielma</taxon>
    </lineage>
</organism>
<dbReference type="AlphaFoldDB" id="A0A318KSV4"/>
<reference evidence="5 6" key="1">
    <citation type="submission" date="2018-05" db="EMBL/GenBank/DDBJ databases">
        <title>Genomic Encyclopedia of Type Strains, Phase IV (KMG-IV): sequencing the most valuable type-strain genomes for metagenomic binning, comparative biology and taxonomic classification.</title>
        <authorList>
            <person name="Goeker M."/>
        </authorList>
    </citation>
    <scope>NUCLEOTIDE SEQUENCE [LARGE SCALE GENOMIC DNA]</scope>
    <source>
        <strain evidence="5 6">JC118</strain>
    </source>
</reference>
<evidence type="ECO:0000256" key="1">
    <source>
        <dbReference type="ARBA" id="ARBA00010838"/>
    </source>
</evidence>
<dbReference type="GO" id="GO:0008422">
    <property type="term" value="F:beta-glucosidase activity"/>
    <property type="evidence" value="ECO:0007669"/>
    <property type="project" value="TreeGrafter"/>
</dbReference>
<name>A0A318KSV4_9FIRM</name>
<dbReference type="PROSITE" id="PS00653">
    <property type="entry name" value="GLYCOSYL_HYDROL_F1_2"/>
    <property type="match status" value="1"/>
</dbReference>